<dbReference type="Proteomes" id="UP000260351">
    <property type="component" value="Unassembled WGS sequence"/>
</dbReference>
<proteinExistence type="predicted"/>
<evidence type="ECO:0000256" key="1">
    <source>
        <dbReference type="ARBA" id="ARBA00004196"/>
    </source>
</evidence>
<reference evidence="9 10" key="1">
    <citation type="submission" date="2018-08" db="EMBL/GenBank/DDBJ databases">
        <title>Wenzhouxiangella salilacus sp. nov., a novel bacterium isolated from a saline lake in Xinjiang Province, China.</title>
        <authorList>
            <person name="Han S."/>
        </authorList>
    </citation>
    <scope>NUCLEOTIDE SEQUENCE [LARGE SCALE GENOMIC DNA]</scope>
    <source>
        <strain evidence="9 10">XDB06</strain>
    </source>
</reference>
<dbReference type="SUPFAM" id="SSF51126">
    <property type="entry name" value="Pectin lyase-like"/>
    <property type="match status" value="1"/>
</dbReference>
<dbReference type="InterPro" id="IPR012334">
    <property type="entry name" value="Pectin_lyas_fold"/>
</dbReference>
<evidence type="ECO:0000313" key="9">
    <source>
        <dbReference type="EMBL" id="RFF30288.1"/>
    </source>
</evidence>
<keyword evidence="8" id="KW-1133">Transmembrane helix</keyword>
<dbReference type="NCBIfam" id="TIGR04214">
    <property type="entry name" value="CSLREA_Nterm"/>
    <property type="match status" value="1"/>
</dbReference>
<comment type="subcellular location">
    <subcellularLocation>
        <location evidence="1">Cell envelope</location>
    </subcellularLocation>
    <subcellularLocation>
        <location evidence="2">Cell outer membrane</location>
    </subcellularLocation>
    <subcellularLocation>
        <location evidence="3">Secreted</location>
    </subcellularLocation>
</comment>
<accession>A0A3E1K894</accession>
<name>A0A3E1K894_9GAMM</name>
<dbReference type="AlphaFoldDB" id="A0A3E1K894"/>
<dbReference type="InterPro" id="IPR059226">
    <property type="entry name" value="Choice_anch_Q_dom"/>
</dbReference>
<evidence type="ECO:0000256" key="5">
    <source>
        <dbReference type="ARBA" id="ARBA00022729"/>
    </source>
</evidence>
<protein>
    <submittedName>
        <fullName evidence="9">CSLREA domain-containing protein</fullName>
    </submittedName>
</protein>
<dbReference type="OrthoDB" id="6193937at2"/>
<evidence type="ECO:0000256" key="3">
    <source>
        <dbReference type="ARBA" id="ARBA00004613"/>
    </source>
</evidence>
<dbReference type="PANTHER" id="PTHR11319:SF35">
    <property type="entry name" value="OUTER MEMBRANE PROTEIN PMPC-RELATED"/>
    <property type="match status" value="1"/>
</dbReference>
<feature type="transmembrane region" description="Helical" evidence="8">
    <location>
        <begin position="28"/>
        <end position="49"/>
    </location>
</feature>
<evidence type="ECO:0000256" key="7">
    <source>
        <dbReference type="ARBA" id="ARBA00023237"/>
    </source>
</evidence>
<evidence type="ECO:0000256" key="8">
    <source>
        <dbReference type="SAM" id="Phobius"/>
    </source>
</evidence>
<keyword evidence="8" id="KW-0812">Transmembrane</keyword>
<dbReference type="InterPro" id="IPR003368">
    <property type="entry name" value="POMP_repeat"/>
</dbReference>
<dbReference type="NCBIfam" id="NF041518">
    <property type="entry name" value="choice_anch_Q"/>
    <property type="match status" value="1"/>
</dbReference>
<evidence type="ECO:0000256" key="4">
    <source>
        <dbReference type="ARBA" id="ARBA00022525"/>
    </source>
</evidence>
<dbReference type="GO" id="GO:0009279">
    <property type="term" value="C:cell outer membrane"/>
    <property type="evidence" value="ECO:0007669"/>
    <property type="project" value="UniProtKB-SubCell"/>
</dbReference>
<keyword evidence="7" id="KW-0998">Cell outer membrane</keyword>
<keyword evidence="4" id="KW-0964">Secreted</keyword>
<dbReference type="InterPro" id="IPR011050">
    <property type="entry name" value="Pectin_lyase_fold/virulence"/>
</dbReference>
<keyword evidence="6 8" id="KW-0472">Membrane</keyword>
<evidence type="ECO:0000313" key="10">
    <source>
        <dbReference type="Proteomes" id="UP000260351"/>
    </source>
</evidence>
<keyword evidence="5" id="KW-0732">Signal</keyword>
<keyword evidence="10" id="KW-1185">Reference proteome</keyword>
<dbReference type="NCBIfam" id="TIGR01376">
    <property type="entry name" value="POMP_repeat"/>
    <property type="match status" value="2"/>
</dbReference>
<comment type="caution">
    <text evidence="9">The sequence shown here is derived from an EMBL/GenBank/DDBJ whole genome shotgun (WGS) entry which is preliminary data.</text>
</comment>
<dbReference type="GO" id="GO:0005576">
    <property type="term" value="C:extracellular region"/>
    <property type="evidence" value="ECO:0007669"/>
    <property type="project" value="UniProtKB-SubCell"/>
</dbReference>
<sequence>MHCPEETASVHRQPLISYSAGTTMIHTFLLRCALLSALFAPASALAAFITVNTLDDEANADGDCSLREAIQSANQNTAFDSCTAGDSIGTDSIFIGVTGTINLGNAIQITERVDLFGAGRDSLTISGQGASSIFIINAPDDTHDVEIRLLTLADGSEAVPGAALWIQRGGTIRLEQLRVAGNQTNGDAPGGAIAVQLPVESEDITRLEVIRSRFENNSAAGRGGAIYLAGFPGQEPLDSLLIEESSFIGNSAGLSGGVIYADDVRAIAIDRSVFSGNIAEGTSNGAIAGGALSLRSSDLVRITSSTFDDNNADSGGGAISAISGSVLIVENSTFTGNYSGSNFGNAVHLRFDTTASVFFSTLVGNDLSGRPTDSVFSIGESSTLSLGHSIVWTEGSESEPECKLTSTDSVFNSLGFNIDTSGTCTGHADDLPMTDPNLSMLDDFGDDTSWAMLETFLPLSGSPAIDGGSVGPCAGAFGATLATDQRGQTRAIDGDASGEAQCDIGAVEFQPADNPVIFSDRFEGSP</sequence>
<gene>
    <name evidence="9" type="ORF">DZC52_09435</name>
</gene>
<dbReference type="PANTHER" id="PTHR11319">
    <property type="entry name" value="G PROTEIN-COUPLED RECEPTOR-RELATED"/>
    <property type="match status" value="1"/>
</dbReference>
<dbReference type="Gene3D" id="2.160.20.10">
    <property type="entry name" value="Single-stranded right-handed beta-helix, Pectin lyase-like"/>
    <property type="match status" value="1"/>
</dbReference>
<evidence type="ECO:0000256" key="2">
    <source>
        <dbReference type="ARBA" id="ARBA00004442"/>
    </source>
</evidence>
<dbReference type="InterPro" id="IPR026457">
    <property type="entry name" value="CSLREA_Nterm"/>
</dbReference>
<evidence type="ECO:0000256" key="6">
    <source>
        <dbReference type="ARBA" id="ARBA00023136"/>
    </source>
</evidence>
<dbReference type="EMBL" id="QUZK01000037">
    <property type="protein sequence ID" value="RFF30288.1"/>
    <property type="molecule type" value="Genomic_DNA"/>
</dbReference>
<dbReference type="Pfam" id="PF02415">
    <property type="entry name" value="Chlam_PMP"/>
    <property type="match status" value="3"/>
</dbReference>
<organism evidence="9 10">
    <name type="scientific">Wenzhouxiangella sediminis</name>
    <dbReference type="NCBI Taxonomy" id="1792836"/>
    <lineage>
        <taxon>Bacteria</taxon>
        <taxon>Pseudomonadati</taxon>
        <taxon>Pseudomonadota</taxon>
        <taxon>Gammaproteobacteria</taxon>
        <taxon>Chromatiales</taxon>
        <taxon>Wenzhouxiangellaceae</taxon>
        <taxon>Wenzhouxiangella</taxon>
    </lineage>
</organism>